<evidence type="ECO:0000256" key="3">
    <source>
        <dbReference type="ARBA" id="ARBA00022475"/>
    </source>
</evidence>
<evidence type="ECO:0000313" key="8">
    <source>
        <dbReference type="EMBL" id="QUS34904.1"/>
    </source>
</evidence>
<feature type="transmembrane region" description="Helical" evidence="7">
    <location>
        <begin position="474"/>
        <end position="491"/>
    </location>
</feature>
<keyword evidence="6 7" id="KW-0472">Membrane</keyword>
<protein>
    <recommendedName>
        <fullName evidence="10">FUSC family protein</fullName>
    </recommendedName>
</protein>
<evidence type="ECO:0000256" key="1">
    <source>
        <dbReference type="ARBA" id="ARBA00004651"/>
    </source>
</evidence>
<keyword evidence="9" id="KW-1185">Reference proteome</keyword>
<dbReference type="PANTHER" id="PTHR30509">
    <property type="entry name" value="P-HYDROXYBENZOIC ACID EFFLUX PUMP SUBUNIT-RELATED"/>
    <property type="match status" value="1"/>
</dbReference>
<feature type="transmembrane region" description="Helical" evidence="7">
    <location>
        <begin position="396"/>
        <end position="415"/>
    </location>
</feature>
<gene>
    <name evidence="8" type="ORF">GR316_00625</name>
</gene>
<evidence type="ECO:0008006" key="10">
    <source>
        <dbReference type="Google" id="ProtNLM"/>
    </source>
</evidence>
<dbReference type="Proteomes" id="UP000679284">
    <property type="component" value="Chromosome"/>
</dbReference>
<reference evidence="8" key="1">
    <citation type="submission" date="2020-01" db="EMBL/GenBank/DDBJ databases">
        <authorList>
            <person name="Yang Y."/>
            <person name="Kwon Y.M."/>
        </authorList>
    </citation>
    <scope>NUCLEOTIDE SEQUENCE</scope>
    <source>
        <strain evidence="8">PG104</strain>
    </source>
</reference>
<feature type="transmembrane region" description="Helical" evidence="7">
    <location>
        <begin position="21"/>
        <end position="40"/>
    </location>
</feature>
<evidence type="ECO:0000256" key="6">
    <source>
        <dbReference type="ARBA" id="ARBA00023136"/>
    </source>
</evidence>
<evidence type="ECO:0000256" key="7">
    <source>
        <dbReference type="SAM" id="Phobius"/>
    </source>
</evidence>
<name>A0A8J8SK10_9RHOB</name>
<evidence type="ECO:0000256" key="2">
    <source>
        <dbReference type="ARBA" id="ARBA00022448"/>
    </source>
</evidence>
<dbReference type="GO" id="GO:0005886">
    <property type="term" value="C:plasma membrane"/>
    <property type="evidence" value="ECO:0007669"/>
    <property type="project" value="UniProtKB-SubCell"/>
</dbReference>
<evidence type="ECO:0000256" key="4">
    <source>
        <dbReference type="ARBA" id="ARBA00022692"/>
    </source>
</evidence>
<comment type="subcellular location">
    <subcellularLocation>
        <location evidence="1">Cell membrane</location>
        <topology evidence="1">Multi-pass membrane protein</topology>
    </subcellularLocation>
</comment>
<feature type="transmembrane region" description="Helical" evidence="7">
    <location>
        <begin position="503"/>
        <end position="524"/>
    </location>
</feature>
<dbReference type="RefSeq" id="WP_211784154.1">
    <property type="nucleotide sequence ID" value="NZ_CP047289.1"/>
</dbReference>
<dbReference type="KEGG" id="fap:GR316_00625"/>
<feature type="transmembrane region" description="Helical" evidence="7">
    <location>
        <begin position="95"/>
        <end position="111"/>
    </location>
</feature>
<proteinExistence type="predicted"/>
<keyword evidence="2" id="KW-0813">Transport</keyword>
<dbReference type="EMBL" id="CP047289">
    <property type="protein sequence ID" value="QUS34904.1"/>
    <property type="molecule type" value="Genomic_DNA"/>
</dbReference>
<feature type="transmembrane region" description="Helical" evidence="7">
    <location>
        <begin position="148"/>
        <end position="168"/>
    </location>
</feature>
<dbReference type="GO" id="GO:0022857">
    <property type="term" value="F:transmembrane transporter activity"/>
    <property type="evidence" value="ECO:0007669"/>
    <property type="project" value="InterPro"/>
</dbReference>
<organism evidence="8 9">
    <name type="scientific">Falsirhodobacter algicola</name>
    <dbReference type="NCBI Taxonomy" id="2692330"/>
    <lineage>
        <taxon>Bacteria</taxon>
        <taxon>Pseudomonadati</taxon>
        <taxon>Pseudomonadota</taxon>
        <taxon>Alphaproteobacteria</taxon>
        <taxon>Rhodobacterales</taxon>
        <taxon>Paracoccaceae</taxon>
        <taxon>Falsirhodobacter</taxon>
    </lineage>
</organism>
<accession>A0A8J8SK10</accession>
<evidence type="ECO:0000256" key="5">
    <source>
        <dbReference type="ARBA" id="ARBA00022989"/>
    </source>
</evidence>
<keyword evidence="4 7" id="KW-0812">Transmembrane</keyword>
<sequence>MQGSAPREAWHLSSPLMRRAIYALKVALTVVLTLFVAFMFNLDHTYWALMTVPLIVRPEAGTMVWRSTARLAGTFAGGLAGCALALSFAQSPVQAIGGLALFLLLVGYLTRMQSGIDAYGYATGGFTALVITISAATDPTLAWPLTLARLTETMIPIFCGFVVMLVVFPRSVTDNAGRSLQAARGVLLGFTGDVLKADHAPPSAPEREVMVAIGAAHTDLRSLVYERSRKGWRRPGMADVAHAMDRLTVAVTALRFAQEDAPGAAASPVRAELLTLVEALAAAQTAAERVALGQRADRLTVLPEGPQPIPKGRLAAPGDVVARCLALVALRLRELAWAEALLADPEGTAPQIPARPARRPSIRRYRDHVAALQNGARPAIMLILMSIAWLGTGWSAGSSIVTIVPALTLLLPTIVPRAVRVKAGQALTLGLTAGLVIGLALMMALNHVEGFVALALLLGAAVFVIFFLAGELQLLPLAIGSMIMISVGLQFSNTPNFDPLTLFNAAAGLFLLPPCFIAALTILFPEDRGWLRSHLRRGTTRLMTRAATARSDSHDDGLDEMIDMFTDYGPGLSTDLPQDAALIRRARGALVASLCCHDLRRQEASMPAGIARHGPALRAAAWAAVRGRGVPDAPFASLAAALGPVPDDATRRYAEIAELLRSIISRHILSPNPKEGP</sequence>
<feature type="transmembrane region" description="Helical" evidence="7">
    <location>
        <begin position="427"/>
        <end position="445"/>
    </location>
</feature>
<dbReference type="InterPro" id="IPR006726">
    <property type="entry name" value="PHBA_efflux_AaeB/fusaric-R"/>
</dbReference>
<evidence type="ECO:0000313" key="9">
    <source>
        <dbReference type="Proteomes" id="UP000679284"/>
    </source>
</evidence>
<feature type="transmembrane region" description="Helical" evidence="7">
    <location>
        <begin position="71"/>
        <end position="89"/>
    </location>
</feature>
<keyword evidence="3" id="KW-1003">Cell membrane</keyword>
<dbReference type="AlphaFoldDB" id="A0A8J8SK10"/>
<dbReference type="PANTHER" id="PTHR30509:SF9">
    <property type="entry name" value="MULTIDRUG RESISTANCE PROTEIN MDTO"/>
    <property type="match status" value="1"/>
</dbReference>
<feature type="transmembrane region" description="Helical" evidence="7">
    <location>
        <begin position="118"/>
        <end position="136"/>
    </location>
</feature>
<dbReference type="Pfam" id="PF04632">
    <property type="entry name" value="FUSC"/>
    <property type="match status" value="1"/>
</dbReference>
<feature type="transmembrane region" description="Helical" evidence="7">
    <location>
        <begin position="451"/>
        <end position="469"/>
    </location>
</feature>
<keyword evidence="5 7" id="KW-1133">Transmembrane helix</keyword>
<feature type="transmembrane region" description="Helical" evidence="7">
    <location>
        <begin position="369"/>
        <end position="390"/>
    </location>
</feature>